<evidence type="ECO:0000256" key="3">
    <source>
        <dbReference type="ARBA" id="ARBA00023163"/>
    </source>
</evidence>
<dbReference type="InterPro" id="IPR036390">
    <property type="entry name" value="WH_DNA-bd_sf"/>
</dbReference>
<sequence>MVEVREHADAQDKTSRTRHDEAYEGLRSLLLSGGIEPGARLTEAELTSRFNVSRSTMRSVLVRLTQEGYVTSEVNRGVRTRSFSVEEAADILEAREVLESALAGKAAERATAEEIEELRRTLEFMEDCEARGDQAAYSQGNRKFHQQVKAAAHQRTLARAYDTLLYPLVMRQYRNLSAHHPRAGSLEEHQAILLAIVTRNPEAAVAAMRHHVASARQALLLHPPSEQPPG</sequence>
<dbReference type="SUPFAM" id="SSF48008">
    <property type="entry name" value="GntR ligand-binding domain-like"/>
    <property type="match status" value="1"/>
</dbReference>
<dbReference type="InterPro" id="IPR008920">
    <property type="entry name" value="TF_FadR/GntR_C"/>
</dbReference>
<keyword evidence="2" id="KW-0238">DNA-binding</keyword>
<feature type="domain" description="HTH gntR-type" evidence="5">
    <location>
        <begin position="16"/>
        <end position="83"/>
    </location>
</feature>
<accession>A0ABN3CW50</accession>
<dbReference type="PANTHER" id="PTHR43537">
    <property type="entry name" value="TRANSCRIPTIONAL REGULATOR, GNTR FAMILY"/>
    <property type="match status" value="1"/>
</dbReference>
<dbReference type="Proteomes" id="UP001499843">
    <property type="component" value="Unassembled WGS sequence"/>
</dbReference>
<evidence type="ECO:0000256" key="4">
    <source>
        <dbReference type="SAM" id="MobiDB-lite"/>
    </source>
</evidence>
<name>A0ABN3CW50_9ACTN</name>
<dbReference type="PRINTS" id="PR00035">
    <property type="entry name" value="HTHGNTR"/>
</dbReference>
<keyword evidence="7" id="KW-1185">Reference proteome</keyword>
<dbReference type="InterPro" id="IPR000524">
    <property type="entry name" value="Tscrpt_reg_HTH_GntR"/>
</dbReference>
<evidence type="ECO:0000259" key="5">
    <source>
        <dbReference type="PROSITE" id="PS50949"/>
    </source>
</evidence>
<protein>
    <submittedName>
        <fullName evidence="6">GntR family transcriptional regulator</fullName>
    </submittedName>
</protein>
<evidence type="ECO:0000256" key="1">
    <source>
        <dbReference type="ARBA" id="ARBA00023015"/>
    </source>
</evidence>
<dbReference type="Gene3D" id="1.10.10.10">
    <property type="entry name" value="Winged helix-like DNA-binding domain superfamily/Winged helix DNA-binding domain"/>
    <property type="match status" value="1"/>
</dbReference>
<reference evidence="6 7" key="1">
    <citation type="journal article" date="2019" name="Int. J. Syst. Evol. Microbiol.">
        <title>The Global Catalogue of Microorganisms (GCM) 10K type strain sequencing project: providing services to taxonomists for standard genome sequencing and annotation.</title>
        <authorList>
            <consortium name="The Broad Institute Genomics Platform"/>
            <consortium name="The Broad Institute Genome Sequencing Center for Infectious Disease"/>
            <person name="Wu L."/>
            <person name="Ma J."/>
        </authorList>
    </citation>
    <scope>NUCLEOTIDE SEQUENCE [LARGE SCALE GENOMIC DNA]</scope>
    <source>
        <strain evidence="6 7">JCM 16114</strain>
    </source>
</reference>
<dbReference type="EMBL" id="BAAAQX010000035">
    <property type="protein sequence ID" value="GAA2213708.1"/>
    <property type="molecule type" value="Genomic_DNA"/>
</dbReference>
<dbReference type="SMART" id="SM00345">
    <property type="entry name" value="HTH_GNTR"/>
    <property type="match status" value="1"/>
</dbReference>
<feature type="region of interest" description="Disordered" evidence="4">
    <location>
        <begin position="1"/>
        <end position="21"/>
    </location>
</feature>
<gene>
    <name evidence="6" type="ORF">GCM10009850_091710</name>
</gene>
<dbReference type="SMART" id="SM00895">
    <property type="entry name" value="FCD"/>
    <property type="match status" value="1"/>
</dbReference>
<dbReference type="PROSITE" id="PS50949">
    <property type="entry name" value="HTH_GNTR"/>
    <property type="match status" value="1"/>
</dbReference>
<dbReference type="InterPro" id="IPR036388">
    <property type="entry name" value="WH-like_DNA-bd_sf"/>
</dbReference>
<dbReference type="InterPro" id="IPR011711">
    <property type="entry name" value="GntR_C"/>
</dbReference>
<dbReference type="Gene3D" id="1.20.120.530">
    <property type="entry name" value="GntR ligand-binding domain-like"/>
    <property type="match status" value="1"/>
</dbReference>
<comment type="caution">
    <text evidence="6">The sequence shown here is derived from an EMBL/GenBank/DDBJ whole genome shotgun (WGS) entry which is preliminary data.</text>
</comment>
<organism evidence="6 7">
    <name type="scientific">Nonomuraea monospora</name>
    <dbReference type="NCBI Taxonomy" id="568818"/>
    <lineage>
        <taxon>Bacteria</taxon>
        <taxon>Bacillati</taxon>
        <taxon>Actinomycetota</taxon>
        <taxon>Actinomycetes</taxon>
        <taxon>Streptosporangiales</taxon>
        <taxon>Streptosporangiaceae</taxon>
        <taxon>Nonomuraea</taxon>
    </lineage>
</organism>
<dbReference type="Pfam" id="PF00392">
    <property type="entry name" value="GntR"/>
    <property type="match status" value="1"/>
</dbReference>
<evidence type="ECO:0000313" key="7">
    <source>
        <dbReference type="Proteomes" id="UP001499843"/>
    </source>
</evidence>
<keyword evidence="1" id="KW-0805">Transcription regulation</keyword>
<proteinExistence type="predicted"/>
<keyword evidence="3" id="KW-0804">Transcription</keyword>
<dbReference type="Pfam" id="PF07729">
    <property type="entry name" value="FCD"/>
    <property type="match status" value="1"/>
</dbReference>
<dbReference type="SUPFAM" id="SSF46785">
    <property type="entry name" value="Winged helix' DNA-binding domain"/>
    <property type="match status" value="1"/>
</dbReference>
<dbReference type="PANTHER" id="PTHR43537:SF5">
    <property type="entry name" value="UXU OPERON TRANSCRIPTIONAL REGULATOR"/>
    <property type="match status" value="1"/>
</dbReference>
<evidence type="ECO:0000313" key="6">
    <source>
        <dbReference type="EMBL" id="GAA2213708.1"/>
    </source>
</evidence>
<evidence type="ECO:0000256" key="2">
    <source>
        <dbReference type="ARBA" id="ARBA00023125"/>
    </source>
</evidence>